<proteinExistence type="predicted"/>
<sequence length="110" mass="12759">MKCYHGTSRENWEKIQKEGVLWGVTRAWTNGIEHEGPRYTYLSPEMEVASAINSEVILEVDYEPTGIRGVDNYGFDPPPGQTCWQFSVFILIKLDKVKVFRENKNAYRTK</sequence>
<reference evidence="1" key="1">
    <citation type="journal article" date="2015" name="Nature">
        <title>Complex archaea that bridge the gap between prokaryotes and eukaryotes.</title>
        <authorList>
            <person name="Spang A."/>
            <person name="Saw J.H."/>
            <person name="Jorgensen S.L."/>
            <person name="Zaremba-Niedzwiedzka K."/>
            <person name="Martijn J."/>
            <person name="Lind A.E."/>
            <person name="van Eijk R."/>
            <person name="Schleper C."/>
            <person name="Guy L."/>
            <person name="Ettema T.J."/>
        </authorList>
    </citation>
    <scope>NUCLEOTIDE SEQUENCE</scope>
</reference>
<gene>
    <name evidence="1" type="ORF">LCGC14_2426550</name>
</gene>
<name>A0A0F9CAC4_9ZZZZ</name>
<evidence type="ECO:0000313" key="1">
    <source>
        <dbReference type="EMBL" id="KKL23322.1"/>
    </source>
</evidence>
<comment type="caution">
    <text evidence="1">The sequence shown here is derived from an EMBL/GenBank/DDBJ whole genome shotgun (WGS) entry which is preliminary data.</text>
</comment>
<accession>A0A0F9CAC4</accession>
<dbReference type="AlphaFoldDB" id="A0A0F9CAC4"/>
<evidence type="ECO:0008006" key="2">
    <source>
        <dbReference type="Google" id="ProtNLM"/>
    </source>
</evidence>
<dbReference type="EMBL" id="LAZR01037017">
    <property type="protein sequence ID" value="KKL23322.1"/>
    <property type="molecule type" value="Genomic_DNA"/>
</dbReference>
<protein>
    <recommendedName>
        <fullName evidence="2">PARP catalytic domain-containing protein</fullName>
    </recommendedName>
</protein>
<organism evidence="1">
    <name type="scientific">marine sediment metagenome</name>
    <dbReference type="NCBI Taxonomy" id="412755"/>
    <lineage>
        <taxon>unclassified sequences</taxon>
        <taxon>metagenomes</taxon>
        <taxon>ecological metagenomes</taxon>
    </lineage>
</organism>